<evidence type="ECO:0000256" key="3">
    <source>
        <dbReference type="ARBA" id="ARBA00022679"/>
    </source>
</evidence>
<evidence type="ECO:0000313" key="14">
    <source>
        <dbReference type="Proteomes" id="UP000004725"/>
    </source>
</evidence>
<keyword evidence="4" id="KW-0133">Cell shape</keyword>
<evidence type="ECO:0000256" key="7">
    <source>
        <dbReference type="ARBA" id="ARBA00023316"/>
    </source>
</evidence>
<dbReference type="Pfam" id="PF13480">
    <property type="entry name" value="Acetyltransf_6"/>
    <property type="match status" value="1"/>
</dbReference>
<dbReference type="EC" id="2.3.2.16" evidence="8"/>
<dbReference type="EMBL" id="AJYB01000039">
    <property type="protein sequence ID" value="EIM06118.1"/>
    <property type="molecule type" value="Genomic_DNA"/>
</dbReference>
<dbReference type="InterPro" id="IPR003447">
    <property type="entry name" value="FEMABX"/>
</dbReference>
<keyword evidence="5" id="KW-0573">Peptidoglycan synthesis</keyword>
<comment type="catalytic activity">
    <reaction evidence="11">
        <text>beta-D-GlcNAc-(1-&gt;4)-Mur2Ac(oyl-L-Ala-D-isoglutaminyl-L-Lys-D-Ala-D-Ala)-di-trans,octa-cis-undecaprenyl diphosphate + glycyl-tRNA(Gly) = beta-D-GlcNAc-(1-&gt;4)-Mur2Ac(oyl-L-Ala-D-isoglutaminyl-L-Lys-(N(6)-Gly)-D-Ala-D-Ala)-di-trans,octa-cis-undecaprenyl diphosphate + tRNA(Gly) + H(+)</text>
        <dbReference type="Rhea" id="RHEA:30435"/>
        <dbReference type="Rhea" id="RHEA-COMP:9664"/>
        <dbReference type="Rhea" id="RHEA-COMP:9683"/>
        <dbReference type="ChEBI" id="CHEBI:15378"/>
        <dbReference type="ChEBI" id="CHEBI:62233"/>
        <dbReference type="ChEBI" id="CHEBI:62234"/>
        <dbReference type="ChEBI" id="CHEBI:78442"/>
        <dbReference type="ChEBI" id="CHEBI:78522"/>
        <dbReference type="EC" id="2.3.2.16"/>
    </reaction>
</comment>
<comment type="subcellular location">
    <subcellularLocation>
        <location evidence="1">Cytoplasm</location>
    </subcellularLocation>
</comment>
<dbReference type="Gene3D" id="3.40.630.30">
    <property type="match status" value="1"/>
</dbReference>
<dbReference type="Proteomes" id="UP000004725">
    <property type="component" value="Unassembled WGS sequence"/>
</dbReference>
<proteinExistence type="inferred from homology"/>
<dbReference type="InterPro" id="IPR050644">
    <property type="entry name" value="PG_Glycine_Bridge_Synth"/>
</dbReference>
<dbReference type="GO" id="GO:0071555">
    <property type="term" value="P:cell wall organization"/>
    <property type="evidence" value="ECO:0007669"/>
    <property type="project" value="UniProtKB-KW"/>
</dbReference>
<dbReference type="GO" id="GO:0009252">
    <property type="term" value="P:peptidoglycan biosynthetic process"/>
    <property type="evidence" value="ECO:0007669"/>
    <property type="project" value="UniProtKB-KW"/>
</dbReference>
<evidence type="ECO:0000256" key="1">
    <source>
        <dbReference type="ARBA" id="ARBA00004496"/>
    </source>
</evidence>
<evidence type="ECO:0000256" key="6">
    <source>
        <dbReference type="ARBA" id="ARBA00023315"/>
    </source>
</evidence>
<reference evidence="13 14" key="1">
    <citation type="journal article" date="2012" name="J. Bacteriol.">
        <title>Genome Sequence of the Antarctic Psychrophile Bacterium Planococcus antarcticus DSM 14505.</title>
        <authorList>
            <person name="Margolles A."/>
            <person name="Gueimonde M."/>
            <person name="Sanchez B."/>
        </authorList>
    </citation>
    <scope>NUCLEOTIDE SEQUENCE [LARGE SCALE GENOMIC DNA]</scope>
    <source>
        <strain evidence="13 14">DSM 14505</strain>
    </source>
</reference>
<evidence type="ECO:0000256" key="11">
    <source>
        <dbReference type="ARBA" id="ARBA00048654"/>
    </source>
</evidence>
<evidence type="ECO:0000256" key="4">
    <source>
        <dbReference type="ARBA" id="ARBA00022960"/>
    </source>
</evidence>
<evidence type="ECO:0000256" key="8">
    <source>
        <dbReference type="ARBA" id="ARBA00039074"/>
    </source>
</evidence>
<evidence type="ECO:0000313" key="13">
    <source>
        <dbReference type="EMBL" id="EIM06118.1"/>
    </source>
</evidence>
<dbReference type="PROSITE" id="PS51191">
    <property type="entry name" value="FEMABX"/>
    <property type="match status" value="1"/>
</dbReference>
<dbReference type="GO" id="GO:0016755">
    <property type="term" value="F:aminoacyltransferase activity"/>
    <property type="evidence" value="ECO:0007669"/>
    <property type="project" value="InterPro"/>
</dbReference>
<keyword evidence="6" id="KW-0012">Acyltransferase</keyword>
<evidence type="ECO:0000256" key="5">
    <source>
        <dbReference type="ARBA" id="ARBA00022984"/>
    </source>
</evidence>
<accession>A0AA87LQ77</accession>
<comment type="caution">
    <text evidence="13">The sequence shown here is derived from an EMBL/GenBank/DDBJ whole genome shotgun (WGS) entry which is preliminary data.</text>
</comment>
<dbReference type="PANTHER" id="PTHR36174:SF1">
    <property type="entry name" value="LIPID II:GLYCINE GLYCYLTRANSFERASE"/>
    <property type="match status" value="1"/>
</dbReference>
<evidence type="ECO:0000256" key="10">
    <source>
        <dbReference type="ARBA" id="ARBA00042933"/>
    </source>
</evidence>
<evidence type="ECO:0000256" key="9">
    <source>
        <dbReference type="ARBA" id="ARBA00040679"/>
    </source>
</evidence>
<name>A0AA87LQ77_9BACL</name>
<comment type="similarity">
    <text evidence="2">Belongs to the FemABX family.</text>
</comment>
<dbReference type="GO" id="GO:0005737">
    <property type="term" value="C:cytoplasm"/>
    <property type="evidence" value="ECO:0007669"/>
    <property type="project" value="UniProtKB-SubCell"/>
</dbReference>
<dbReference type="InterPro" id="IPR016181">
    <property type="entry name" value="Acyl_CoA_acyltransferase"/>
</dbReference>
<evidence type="ECO:0000256" key="2">
    <source>
        <dbReference type="ARBA" id="ARBA00009943"/>
    </source>
</evidence>
<organism evidence="13 14">
    <name type="scientific">Planococcus antarcticus DSM 14505</name>
    <dbReference type="NCBI Taxonomy" id="1185653"/>
    <lineage>
        <taxon>Bacteria</taxon>
        <taxon>Bacillati</taxon>
        <taxon>Bacillota</taxon>
        <taxon>Bacilli</taxon>
        <taxon>Bacillales</taxon>
        <taxon>Caryophanaceae</taxon>
        <taxon>Planococcus</taxon>
    </lineage>
</organism>
<protein>
    <recommendedName>
        <fullName evidence="9">Lipid II:glycine glycyltransferase</fullName>
        <ecNumber evidence="8">2.3.2.16</ecNumber>
    </recommendedName>
    <alternativeName>
        <fullName evidence="10">Factor essential for expression of methicillin resistance X</fullName>
    </alternativeName>
</protein>
<dbReference type="GO" id="GO:0008360">
    <property type="term" value="P:regulation of cell shape"/>
    <property type="evidence" value="ECO:0007669"/>
    <property type="project" value="UniProtKB-KW"/>
</dbReference>
<keyword evidence="3" id="KW-0808">Transferase</keyword>
<dbReference type="AlphaFoldDB" id="A0AA87LQ77"/>
<dbReference type="InterPro" id="IPR038740">
    <property type="entry name" value="BioF2-like_GNAT_dom"/>
</dbReference>
<evidence type="ECO:0000259" key="12">
    <source>
        <dbReference type="Pfam" id="PF13480"/>
    </source>
</evidence>
<keyword evidence="7" id="KW-0961">Cell wall biogenesis/degradation</keyword>
<dbReference type="PANTHER" id="PTHR36174">
    <property type="entry name" value="LIPID II:GLYCINE GLYCYLTRANSFERASE"/>
    <property type="match status" value="1"/>
</dbReference>
<sequence>MVIFTRLAVFAYKKALAEGGRFKVSDIYFERDYGRLYEQIEQGICEVFEFEHPLGKARHLFIKRSIPVCINEESYFDISTPYGYGGPLITECQETHKCQVVQAFHDKFEAYCQKENIVCEFVRFHPLFTNAQDFQNCYELTFRRYTTGTNLKDYENPVKSEFSKSKQKSIRKALDAGVEYRVTKNPASLEAFKQIYYSTMKRKSAAAIYYFTDAYFEELLKSFGKNILLSEVLYEGKVIAMGLNLVYDKIIHIHLSGTLEEYHRLSASFVMRYSLVEWGKEHGMDLIHEGGGVTSEIDDPLYLFKKQFGKNTEFEYYVSRKIWNRKIYCLLCKTVGVENESDSFPAYRSLSAVREQLSITNR</sequence>
<dbReference type="SUPFAM" id="SSF55729">
    <property type="entry name" value="Acyl-CoA N-acyltransferases (Nat)"/>
    <property type="match status" value="1"/>
</dbReference>
<feature type="domain" description="BioF2-like acetyltransferase" evidence="12">
    <location>
        <begin position="165"/>
        <end position="292"/>
    </location>
</feature>
<gene>
    <name evidence="13" type="ORF">A1A1_12672</name>
</gene>